<dbReference type="eggNOG" id="COG3055">
    <property type="taxonomic scope" value="Bacteria"/>
</dbReference>
<sequence length="231" mass="25221">MKRGLFLIVLFGIARPAPAHFVFVLPGSATGEVQVVFNDKLDVDARISGERLALTQLTTVTVQGGRSPLKWSQEEHCLKATLPEPRPVLVGGATTYGYARSSHTGDKPVLVKYYSKAILGPLDAAVGLRLGDEARYEIVPESVEGRFRLRVLHGSEPVAGARFSSLMAAGNPPRRGVTDEVGLIQESFEKPGRYGVWVKIIEPTPGEWEGKPYDEVHHFATLVVDVSEKHP</sequence>
<organism evidence="2 3">
    <name type="scientific">Singulisphaera acidiphila (strain ATCC BAA-1392 / DSM 18658 / VKM B-2454 / MOB10)</name>
    <dbReference type="NCBI Taxonomy" id="886293"/>
    <lineage>
        <taxon>Bacteria</taxon>
        <taxon>Pseudomonadati</taxon>
        <taxon>Planctomycetota</taxon>
        <taxon>Planctomycetia</taxon>
        <taxon>Isosphaerales</taxon>
        <taxon>Isosphaeraceae</taxon>
        <taxon>Singulisphaera</taxon>
    </lineage>
</organism>
<dbReference type="EMBL" id="CP003364">
    <property type="protein sequence ID" value="AGA30552.1"/>
    <property type="molecule type" value="Genomic_DNA"/>
</dbReference>
<name>L0DMS2_SINAD</name>
<dbReference type="RefSeq" id="WP_015249635.1">
    <property type="nucleotide sequence ID" value="NC_019892.1"/>
</dbReference>
<dbReference type="KEGG" id="saci:Sinac_6476"/>
<dbReference type="AlphaFoldDB" id="L0DMS2"/>
<dbReference type="OrthoDB" id="5995861at2"/>
<proteinExistence type="predicted"/>
<accession>L0DMS2</accession>
<dbReference type="Proteomes" id="UP000010798">
    <property type="component" value="Chromosome"/>
</dbReference>
<feature type="chain" id="PRO_5003940975" description="DUF4198 domain-containing protein" evidence="1">
    <location>
        <begin position="20"/>
        <end position="231"/>
    </location>
</feature>
<reference evidence="2 3" key="1">
    <citation type="submission" date="2012-02" db="EMBL/GenBank/DDBJ databases">
        <title>Complete sequence of chromosome of Singulisphaera acidiphila DSM 18658.</title>
        <authorList>
            <consortium name="US DOE Joint Genome Institute (JGI-PGF)"/>
            <person name="Lucas S."/>
            <person name="Copeland A."/>
            <person name="Lapidus A."/>
            <person name="Glavina del Rio T."/>
            <person name="Dalin E."/>
            <person name="Tice H."/>
            <person name="Bruce D."/>
            <person name="Goodwin L."/>
            <person name="Pitluck S."/>
            <person name="Peters L."/>
            <person name="Ovchinnikova G."/>
            <person name="Chertkov O."/>
            <person name="Kyrpides N."/>
            <person name="Mavromatis K."/>
            <person name="Ivanova N."/>
            <person name="Brettin T."/>
            <person name="Detter J.C."/>
            <person name="Han C."/>
            <person name="Larimer F."/>
            <person name="Land M."/>
            <person name="Hauser L."/>
            <person name="Markowitz V."/>
            <person name="Cheng J.-F."/>
            <person name="Hugenholtz P."/>
            <person name="Woyke T."/>
            <person name="Wu D."/>
            <person name="Tindall B."/>
            <person name="Pomrenke H."/>
            <person name="Brambilla E."/>
            <person name="Klenk H.-P."/>
            <person name="Eisen J.A."/>
        </authorList>
    </citation>
    <scope>NUCLEOTIDE SEQUENCE [LARGE SCALE GENOMIC DNA]</scope>
    <source>
        <strain evidence="3">ATCC BAA-1392 / DSM 18658 / VKM B-2454 / MOB10</strain>
    </source>
</reference>
<protein>
    <recommendedName>
        <fullName evidence="4">DUF4198 domain-containing protein</fullName>
    </recommendedName>
</protein>
<gene>
    <name evidence="2" type="ordered locus">Sinac_6476</name>
</gene>
<keyword evidence="3" id="KW-1185">Reference proteome</keyword>
<feature type="signal peptide" evidence="1">
    <location>
        <begin position="1"/>
        <end position="19"/>
    </location>
</feature>
<evidence type="ECO:0000313" key="3">
    <source>
        <dbReference type="Proteomes" id="UP000010798"/>
    </source>
</evidence>
<keyword evidence="1" id="KW-0732">Signal</keyword>
<evidence type="ECO:0000313" key="2">
    <source>
        <dbReference type="EMBL" id="AGA30552.1"/>
    </source>
</evidence>
<dbReference type="HOGENOM" id="CLU_1199131_0_0_0"/>
<evidence type="ECO:0000256" key="1">
    <source>
        <dbReference type="SAM" id="SignalP"/>
    </source>
</evidence>
<evidence type="ECO:0008006" key="4">
    <source>
        <dbReference type="Google" id="ProtNLM"/>
    </source>
</evidence>
<dbReference type="STRING" id="886293.Sinac_6476"/>